<dbReference type="NCBIfam" id="TIGR00756">
    <property type="entry name" value="PPR"/>
    <property type="match status" value="1"/>
</dbReference>
<organism evidence="3 4">
    <name type="scientific">Panicum miliaceum</name>
    <name type="common">Proso millet</name>
    <name type="synonym">Broomcorn millet</name>
    <dbReference type="NCBI Taxonomy" id="4540"/>
    <lineage>
        <taxon>Eukaryota</taxon>
        <taxon>Viridiplantae</taxon>
        <taxon>Streptophyta</taxon>
        <taxon>Embryophyta</taxon>
        <taxon>Tracheophyta</taxon>
        <taxon>Spermatophyta</taxon>
        <taxon>Magnoliopsida</taxon>
        <taxon>Liliopsida</taxon>
        <taxon>Poales</taxon>
        <taxon>Poaceae</taxon>
        <taxon>PACMAD clade</taxon>
        <taxon>Panicoideae</taxon>
        <taxon>Panicodae</taxon>
        <taxon>Paniceae</taxon>
        <taxon>Panicinae</taxon>
        <taxon>Panicum</taxon>
        <taxon>Panicum sect. Panicum</taxon>
    </lineage>
</organism>
<name>A0A3L6SVI2_PANMI</name>
<dbReference type="InterPro" id="IPR002885">
    <property type="entry name" value="PPR_rpt"/>
</dbReference>
<dbReference type="InterPro" id="IPR011990">
    <property type="entry name" value="TPR-like_helical_dom_sf"/>
</dbReference>
<dbReference type="STRING" id="4540.A0A3L6SVI2"/>
<comment type="caution">
    <text evidence="3">The sequence shown here is derived from an EMBL/GenBank/DDBJ whole genome shotgun (WGS) entry which is preliminary data.</text>
</comment>
<dbReference type="EMBL" id="PQIB02000003">
    <property type="protein sequence ID" value="RLN28327.1"/>
    <property type="molecule type" value="Genomic_DNA"/>
</dbReference>
<accession>A0A3L6SVI2</accession>
<sequence length="120" mass="12588">MPRRGCPPDVVTYSGMCAAGEFLEADQVLNEMVFEGFAPTKDGVRKFVQGIERGGDAALLESVLCRLAKVDALESSGWEKAGGQVGIGDPAGETSVCGRVKMMAGTRDGQHQLGASKITI</sequence>
<evidence type="ECO:0000313" key="3">
    <source>
        <dbReference type="EMBL" id="RLN28327.1"/>
    </source>
</evidence>
<keyword evidence="4" id="KW-1185">Reference proteome</keyword>
<protein>
    <submittedName>
        <fullName evidence="3">Pentatricopeptide repeat-containing protein</fullName>
    </submittedName>
</protein>
<evidence type="ECO:0000256" key="2">
    <source>
        <dbReference type="ARBA" id="ARBA00022946"/>
    </source>
</evidence>
<dbReference type="Proteomes" id="UP000275267">
    <property type="component" value="Unassembled WGS sequence"/>
</dbReference>
<evidence type="ECO:0000313" key="4">
    <source>
        <dbReference type="Proteomes" id="UP000275267"/>
    </source>
</evidence>
<gene>
    <name evidence="3" type="ORF">C2845_PM05G09450</name>
</gene>
<proteinExistence type="predicted"/>
<dbReference type="AlphaFoldDB" id="A0A3L6SVI2"/>
<evidence type="ECO:0000256" key="1">
    <source>
        <dbReference type="ARBA" id="ARBA00022737"/>
    </source>
</evidence>
<keyword evidence="2" id="KW-0809">Transit peptide</keyword>
<dbReference type="OrthoDB" id="185373at2759"/>
<reference evidence="4" key="1">
    <citation type="journal article" date="2019" name="Nat. Commun.">
        <title>The genome of broomcorn millet.</title>
        <authorList>
            <person name="Zou C."/>
            <person name="Miki D."/>
            <person name="Li D."/>
            <person name="Tang Q."/>
            <person name="Xiao L."/>
            <person name="Rajput S."/>
            <person name="Deng P."/>
            <person name="Jia W."/>
            <person name="Huang R."/>
            <person name="Zhang M."/>
            <person name="Sun Y."/>
            <person name="Hu J."/>
            <person name="Fu X."/>
            <person name="Schnable P.S."/>
            <person name="Li F."/>
            <person name="Zhang H."/>
            <person name="Feng B."/>
            <person name="Zhu X."/>
            <person name="Liu R."/>
            <person name="Schnable J.C."/>
            <person name="Zhu J.-K."/>
            <person name="Zhang H."/>
        </authorList>
    </citation>
    <scope>NUCLEOTIDE SEQUENCE [LARGE SCALE GENOMIC DNA]</scope>
</reference>
<dbReference type="Gene3D" id="1.25.40.10">
    <property type="entry name" value="Tetratricopeptide repeat domain"/>
    <property type="match status" value="1"/>
</dbReference>
<keyword evidence="1" id="KW-0677">Repeat</keyword>